<evidence type="ECO:0000313" key="6">
    <source>
        <dbReference type="EMBL" id="SHK55891.1"/>
    </source>
</evidence>
<dbReference type="InterPro" id="IPR036890">
    <property type="entry name" value="HATPase_C_sf"/>
</dbReference>
<evidence type="ECO:0000259" key="5">
    <source>
        <dbReference type="PROSITE" id="PS50109"/>
    </source>
</evidence>
<gene>
    <name evidence="6" type="ORF">SAMN05216582_107111</name>
</gene>
<keyword evidence="2 6" id="KW-0418">Kinase</keyword>
<feature type="domain" description="Histidine kinase" evidence="5">
    <location>
        <begin position="326"/>
        <end position="434"/>
    </location>
</feature>
<keyword evidence="4" id="KW-1133">Transmembrane helix</keyword>
<dbReference type="SUPFAM" id="SSF55874">
    <property type="entry name" value="ATPase domain of HSP90 chaperone/DNA topoisomerase II/histidine kinase"/>
    <property type="match status" value="1"/>
</dbReference>
<feature type="transmembrane region" description="Helical" evidence="4">
    <location>
        <begin position="37"/>
        <end position="55"/>
    </location>
</feature>
<feature type="transmembrane region" description="Helical" evidence="4">
    <location>
        <begin position="159"/>
        <end position="183"/>
    </location>
</feature>
<keyword evidence="3" id="KW-0902">Two-component regulatory system</keyword>
<feature type="transmembrane region" description="Helical" evidence="4">
    <location>
        <begin position="6"/>
        <end position="25"/>
    </location>
</feature>
<accession>A0A1M6TFX4</accession>
<dbReference type="Proteomes" id="UP000184263">
    <property type="component" value="Unassembled WGS sequence"/>
</dbReference>
<dbReference type="GO" id="GO:0000155">
    <property type="term" value="F:phosphorelay sensor kinase activity"/>
    <property type="evidence" value="ECO:0007669"/>
    <property type="project" value="TreeGrafter"/>
</dbReference>
<proteinExistence type="predicted"/>
<keyword evidence="4" id="KW-0472">Membrane</keyword>
<feature type="transmembrane region" description="Helical" evidence="4">
    <location>
        <begin position="124"/>
        <end position="147"/>
    </location>
</feature>
<feature type="transmembrane region" description="Helical" evidence="4">
    <location>
        <begin position="61"/>
        <end position="82"/>
    </location>
</feature>
<dbReference type="EMBL" id="FRBC01000007">
    <property type="protein sequence ID" value="SHK55891.1"/>
    <property type="molecule type" value="Genomic_DNA"/>
</dbReference>
<dbReference type="PANTHER" id="PTHR43547">
    <property type="entry name" value="TWO-COMPONENT HISTIDINE KINASE"/>
    <property type="match status" value="1"/>
</dbReference>
<evidence type="ECO:0000313" key="7">
    <source>
        <dbReference type="Proteomes" id="UP000184263"/>
    </source>
</evidence>
<feature type="transmembrane region" description="Helical" evidence="4">
    <location>
        <begin position="94"/>
        <end position="112"/>
    </location>
</feature>
<dbReference type="RefSeq" id="WP_073088787.1">
    <property type="nucleotide sequence ID" value="NZ_FRBC01000007.1"/>
</dbReference>
<organism evidence="6 7">
    <name type="scientific">Selenomonas ruminantium</name>
    <dbReference type="NCBI Taxonomy" id="971"/>
    <lineage>
        <taxon>Bacteria</taxon>
        <taxon>Bacillati</taxon>
        <taxon>Bacillota</taxon>
        <taxon>Negativicutes</taxon>
        <taxon>Selenomonadales</taxon>
        <taxon>Selenomonadaceae</taxon>
        <taxon>Selenomonas</taxon>
    </lineage>
</organism>
<dbReference type="Gene3D" id="3.30.565.10">
    <property type="entry name" value="Histidine kinase-like ATPase, C-terminal domain"/>
    <property type="match status" value="1"/>
</dbReference>
<reference evidence="6 7" key="1">
    <citation type="submission" date="2016-11" db="EMBL/GenBank/DDBJ databases">
        <authorList>
            <person name="Jaros S."/>
            <person name="Januszkiewicz K."/>
            <person name="Wedrychowicz H."/>
        </authorList>
    </citation>
    <scope>NUCLEOTIDE SEQUENCE [LARGE SCALE GENOMIC DNA]</scope>
    <source>
        <strain evidence="6 7">HD4</strain>
    </source>
</reference>
<dbReference type="AlphaFoldDB" id="A0A1M6TFX4"/>
<evidence type="ECO:0000256" key="1">
    <source>
        <dbReference type="ARBA" id="ARBA00022553"/>
    </source>
</evidence>
<dbReference type="InterPro" id="IPR003594">
    <property type="entry name" value="HATPase_dom"/>
</dbReference>
<dbReference type="PANTHER" id="PTHR43547:SF10">
    <property type="entry name" value="SENSOR HISTIDINE KINASE DCUS"/>
    <property type="match status" value="1"/>
</dbReference>
<evidence type="ECO:0000256" key="3">
    <source>
        <dbReference type="ARBA" id="ARBA00023012"/>
    </source>
</evidence>
<name>A0A1M6TFX4_SELRU</name>
<evidence type="ECO:0000256" key="2">
    <source>
        <dbReference type="ARBA" id="ARBA00022777"/>
    </source>
</evidence>
<protein>
    <submittedName>
        <fullName evidence="6">Histidine kinase</fullName>
    </submittedName>
</protein>
<dbReference type="SMART" id="SM00387">
    <property type="entry name" value="HATPase_c"/>
    <property type="match status" value="1"/>
</dbReference>
<dbReference type="InterPro" id="IPR005467">
    <property type="entry name" value="His_kinase_dom"/>
</dbReference>
<dbReference type="OrthoDB" id="1674512at2"/>
<keyword evidence="4" id="KW-0812">Transmembrane</keyword>
<keyword evidence="1" id="KW-0597">Phosphoprotein</keyword>
<evidence type="ECO:0000256" key="4">
    <source>
        <dbReference type="SAM" id="Phobius"/>
    </source>
</evidence>
<sequence>MNNEKITRQDWMVLLFMIILVPLAGEPKMHPFSGDFANFRVSFGSPVFLLFLIWLSNFPRLFTGAVAGIAVMLFRMGLDMFYGVEFPAALIEHIPNFFYYFIYSLFFALPQLSRKSIYEQALGIAFWAIIAEIFASVGELAAMNAIAYQQAESFTLGMLGRLVLIAILRCFFILSFFFLFQLYNTEMRLARKTKEKDRLTTLIAGLYEEVFELKNSLQNAEDITHDCYNVYERLKNAAHTPEDEAIANEVLRIAGQCHDIKKNQQRIYAGLQELTLNRRVDDYLPPHKIVRLMVHTQKKYARSLQKEIFFHVNVPTGLPPLHSFMLLSILNNLTANAIEAIKTRGTINITIIGGTGDGRLKITIENTGSFIPPRRLERVFTPGYTTKFDSTGKASSGVGLTYVKHQTETLGGTITLTSDGKDTVTCHLDLPCQKLHKPAKEINYEYNADR</sequence>
<keyword evidence="2 6" id="KW-0808">Transferase</keyword>
<dbReference type="Pfam" id="PF02518">
    <property type="entry name" value="HATPase_c"/>
    <property type="match status" value="1"/>
</dbReference>
<dbReference type="PROSITE" id="PS50109">
    <property type="entry name" value="HIS_KIN"/>
    <property type="match status" value="1"/>
</dbReference>